<keyword evidence="9" id="KW-1015">Disulfide bond</keyword>
<feature type="transmembrane region" description="Helical" evidence="15">
    <location>
        <begin position="179"/>
        <end position="200"/>
    </location>
</feature>
<feature type="transmembrane region" description="Helical" evidence="15">
    <location>
        <begin position="607"/>
        <end position="627"/>
    </location>
</feature>
<keyword evidence="19" id="KW-1185">Reference proteome</keyword>
<accession>A0A3B4UXL7</accession>
<evidence type="ECO:0000313" key="19">
    <source>
        <dbReference type="Proteomes" id="UP000261420"/>
    </source>
</evidence>
<organism evidence="18 19">
    <name type="scientific">Seriola dumerili</name>
    <name type="common">Greater amberjack</name>
    <name type="synonym">Caranx dumerili</name>
    <dbReference type="NCBI Taxonomy" id="41447"/>
    <lineage>
        <taxon>Eukaryota</taxon>
        <taxon>Metazoa</taxon>
        <taxon>Chordata</taxon>
        <taxon>Craniata</taxon>
        <taxon>Vertebrata</taxon>
        <taxon>Euteleostomi</taxon>
        <taxon>Actinopterygii</taxon>
        <taxon>Neopterygii</taxon>
        <taxon>Teleostei</taxon>
        <taxon>Neoteleostei</taxon>
        <taxon>Acanthomorphata</taxon>
        <taxon>Carangaria</taxon>
        <taxon>Carangiformes</taxon>
        <taxon>Carangidae</taxon>
        <taxon>Seriola</taxon>
    </lineage>
</organism>
<dbReference type="SMART" id="SM01381">
    <property type="entry name" value="7TM_GPCR_Srsx"/>
    <property type="match status" value="1"/>
</dbReference>
<keyword evidence="5 15" id="KW-1133">Transmembrane helix</keyword>
<keyword evidence="10 14" id="KW-0675">Receptor</keyword>
<dbReference type="AlphaFoldDB" id="A0A3B4UXL7"/>
<comment type="similarity">
    <text evidence="15">Belongs to the G-protein coupled receptor 1 family. Muscarinic acetylcholine receptor subfamily.</text>
</comment>
<dbReference type="GO" id="GO:0016907">
    <property type="term" value="F:G protein-coupled acetylcholine receptor activity"/>
    <property type="evidence" value="ECO:0007669"/>
    <property type="project" value="UniProtKB-UniRule"/>
</dbReference>
<evidence type="ECO:0000256" key="8">
    <source>
        <dbReference type="ARBA" id="ARBA00023136"/>
    </source>
</evidence>
<dbReference type="Ensembl" id="ENSSDUT00000023679.1">
    <property type="protein sequence ID" value="ENSSDUP00000023248.1"/>
    <property type="gene ID" value="ENSSDUG00000016902.1"/>
</dbReference>
<evidence type="ECO:0000256" key="13">
    <source>
        <dbReference type="ARBA" id="ARBA00023257"/>
    </source>
</evidence>
<evidence type="ECO:0000256" key="2">
    <source>
        <dbReference type="ARBA" id="ARBA00022475"/>
    </source>
</evidence>
<keyword evidence="6 15" id="KW-0770">Synapse</keyword>
<evidence type="ECO:0000313" key="18">
    <source>
        <dbReference type="Ensembl" id="ENSSDUP00000023248.1"/>
    </source>
</evidence>
<dbReference type="InterPro" id="IPR000276">
    <property type="entry name" value="GPCR_Rhodpsn"/>
</dbReference>
<dbReference type="InterPro" id="IPR000995">
    <property type="entry name" value="Musac_Ach_rcpt"/>
</dbReference>
<dbReference type="GO" id="GO:0030425">
    <property type="term" value="C:dendrite"/>
    <property type="evidence" value="ECO:0007669"/>
    <property type="project" value="TreeGrafter"/>
</dbReference>
<evidence type="ECO:0000256" key="15">
    <source>
        <dbReference type="RuleBase" id="RU361191"/>
    </source>
</evidence>
<evidence type="ECO:0000256" key="3">
    <source>
        <dbReference type="ARBA" id="ARBA00022553"/>
    </source>
</evidence>
<dbReference type="PRINTS" id="PR00237">
    <property type="entry name" value="GPCRRHODOPSN"/>
</dbReference>
<dbReference type="STRING" id="41447.ENSSDUP00000023248"/>
<dbReference type="GeneTree" id="ENSGT00940000160084"/>
<keyword evidence="13 15" id="KW-0628">Postsynaptic cell membrane</keyword>
<evidence type="ECO:0000256" key="6">
    <source>
        <dbReference type="ARBA" id="ARBA00023018"/>
    </source>
</evidence>
<dbReference type="GO" id="GO:0003161">
    <property type="term" value="P:cardiac conduction system development"/>
    <property type="evidence" value="ECO:0007669"/>
    <property type="project" value="Ensembl"/>
</dbReference>
<evidence type="ECO:0000256" key="10">
    <source>
        <dbReference type="ARBA" id="ARBA00023170"/>
    </source>
</evidence>
<keyword evidence="12 14" id="KW-0807">Transducer</keyword>
<evidence type="ECO:0000256" key="12">
    <source>
        <dbReference type="ARBA" id="ARBA00023224"/>
    </source>
</evidence>
<evidence type="ECO:0000256" key="4">
    <source>
        <dbReference type="ARBA" id="ARBA00022692"/>
    </source>
</evidence>
<dbReference type="InterPro" id="IPR017452">
    <property type="entry name" value="GPCR_Rhodpsn_7TM"/>
</dbReference>
<evidence type="ECO:0000259" key="17">
    <source>
        <dbReference type="PROSITE" id="PS50262"/>
    </source>
</evidence>
<dbReference type="Pfam" id="PF00001">
    <property type="entry name" value="7tm_1"/>
    <property type="match status" value="1"/>
</dbReference>
<feature type="transmembrane region" description="Helical" evidence="15">
    <location>
        <begin position="569"/>
        <end position="587"/>
    </location>
</feature>
<keyword evidence="8 15" id="KW-0472">Membrane</keyword>
<dbReference type="PRINTS" id="PR00243">
    <property type="entry name" value="MUSCARINICR"/>
</dbReference>
<dbReference type="FunFam" id="1.20.1070.10:FF:000103">
    <property type="entry name" value="Muscarinic acetylcholine receptor"/>
    <property type="match status" value="1"/>
</dbReference>
<feature type="compositionally biased region" description="Low complexity" evidence="16">
    <location>
        <begin position="465"/>
        <end position="475"/>
    </location>
</feature>
<feature type="region of interest" description="Disordered" evidence="16">
    <location>
        <begin position="506"/>
        <end position="533"/>
    </location>
</feature>
<dbReference type="SUPFAM" id="SSF81321">
    <property type="entry name" value="Family A G protein-coupled receptor-like"/>
    <property type="match status" value="1"/>
</dbReference>
<keyword evidence="2 15" id="KW-1003">Cell membrane</keyword>
<protein>
    <recommendedName>
        <fullName evidence="15">Muscarinic acetylcholine receptor</fullName>
    </recommendedName>
</protein>
<evidence type="ECO:0000256" key="7">
    <source>
        <dbReference type="ARBA" id="ARBA00023040"/>
    </source>
</evidence>
<dbReference type="PROSITE" id="PS50262">
    <property type="entry name" value="G_PROTEIN_RECEP_F1_2"/>
    <property type="match status" value="1"/>
</dbReference>
<feature type="domain" description="G-protein coupled receptors family 1 profile" evidence="17">
    <location>
        <begin position="121"/>
        <end position="624"/>
    </location>
</feature>
<reference evidence="18" key="2">
    <citation type="submission" date="2025-09" db="UniProtKB">
        <authorList>
            <consortium name="Ensembl"/>
        </authorList>
    </citation>
    <scope>IDENTIFICATION</scope>
</reference>
<comment type="subcellular location">
    <subcellularLocation>
        <location evidence="15">Cell membrane</location>
        <topology evidence="15">Multi-pass membrane protein</topology>
    </subcellularLocation>
    <subcellularLocation>
        <location evidence="15">Postsynaptic cell membrane</location>
        <topology evidence="15">Multi-pass membrane protein</topology>
    </subcellularLocation>
</comment>
<comment type="function">
    <text evidence="1">The muscarinic acetylcholine receptor mediates various cellular responses, including inhibition of adenylate cyclase, breakdown of phosphoinositides and modulation of potassium channels through the action of G proteins. Primary transducing effect is Pi turnover.</text>
</comment>
<name>A0A3B4UXL7_SERDU</name>
<evidence type="ECO:0000256" key="16">
    <source>
        <dbReference type="SAM" id="MobiDB-lite"/>
    </source>
</evidence>
<dbReference type="GO" id="GO:0006940">
    <property type="term" value="P:regulation of smooth muscle contraction"/>
    <property type="evidence" value="ECO:0007669"/>
    <property type="project" value="TreeGrafter"/>
</dbReference>
<dbReference type="GO" id="GO:0004993">
    <property type="term" value="F:G protein-coupled serotonin receptor activity"/>
    <property type="evidence" value="ECO:0007669"/>
    <property type="project" value="TreeGrafter"/>
</dbReference>
<feature type="region of interest" description="Disordered" evidence="16">
    <location>
        <begin position="370"/>
        <end position="411"/>
    </location>
</feature>
<feature type="region of interest" description="Disordered" evidence="16">
    <location>
        <begin position="465"/>
        <end position="485"/>
    </location>
</feature>
<sequence>MQGAIPTQSSLQTRICQDITMSSNSTDPGLFLAANTSPPVAGAFPQSNALHQGGAGGAHWLVFHVNTLDDNSSTSKLLNFTSESQNGNRTTATDPMGGHPVWQVVLIVLLTGMLSLVTIIGNILVVVSFKVNRQLKTVNNYFLLSLAVADLIIGVISMNLYTAYLVMGYWAMGNWACDLWLAIDYVASNASVMNLLVISFDRYFSITRPLTYRAKRTTKRAGIMIGLAWFVSLVLWAPAILLWQYFEGKRTVPSGQCYIQFLTEPTITFCTAMAAFYLPVTIMSVLYWRIYKETQNRSKELAGLQGSGGHGGIGGRGGNDGGERTRFVHQTGSARSCSSYELTRLSKRKSTCRELVGRFHCWPGVRSWRPGSTRQVEGDPDQSSSDSWNNNDAAVSLDHSGSSEDEDCGGGEMISQSHAIFSIVLSLPGIKAAVNSQLTSCEDLDAATEEDPLRGAEYNRDSLSTVTTNTTAATTPDGANSSENSYHQHFCSRKIQSMPIIQATSNQGSLDGPSTTATTATASTTTTANKSPSVPMSFKEAAMAKRFAARARTQITKRKRMSLVKEKKAAQTLSAILFAFIITWTPYNIMVLINAFCKVCIPETLWAVGYWLCYVNSTVNPMCYALCNKTFRTTFKMILLCRWDQKKRRKQQFQQRQSVVFHRRIPREST</sequence>
<keyword evidence="3" id="KW-0597">Phosphoprotein</keyword>
<feature type="transmembrane region" description="Helical" evidence="15">
    <location>
        <begin position="104"/>
        <end position="129"/>
    </location>
</feature>
<dbReference type="Gene3D" id="1.20.1070.10">
    <property type="entry name" value="Rhodopsin 7-helix transmembrane proteins"/>
    <property type="match status" value="2"/>
</dbReference>
<proteinExistence type="inferred from homology"/>
<dbReference type="Proteomes" id="UP000261420">
    <property type="component" value="Unplaced"/>
</dbReference>
<feature type="region of interest" description="Disordered" evidence="16">
    <location>
        <begin position="301"/>
        <end position="326"/>
    </location>
</feature>
<dbReference type="GO" id="GO:0007187">
    <property type="term" value="P:G protein-coupled receptor signaling pathway, coupled to cyclic nucleotide second messenger"/>
    <property type="evidence" value="ECO:0007669"/>
    <property type="project" value="TreeGrafter"/>
</dbReference>
<evidence type="ECO:0000256" key="9">
    <source>
        <dbReference type="ARBA" id="ARBA00023157"/>
    </source>
</evidence>
<feature type="transmembrane region" description="Helical" evidence="15">
    <location>
        <begin position="266"/>
        <end position="288"/>
    </location>
</feature>
<evidence type="ECO:0000256" key="14">
    <source>
        <dbReference type="RuleBase" id="RU000688"/>
    </source>
</evidence>
<keyword evidence="4 14" id="KW-0812">Transmembrane</keyword>
<dbReference type="GO" id="GO:0045211">
    <property type="term" value="C:postsynaptic membrane"/>
    <property type="evidence" value="ECO:0007669"/>
    <property type="project" value="UniProtKB-SubCell"/>
</dbReference>
<feature type="transmembrane region" description="Helical" evidence="15">
    <location>
        <begin position="221"/>
        <end position="246"/>
    </location>
</feature>
<feature type="compositionally biased region" description="Gly residues" evidence="16">
    <location>
        <begin position="305"/>
        <end position="320"/>
    </location>
</feature>
<keyword evidence="11" id="KW-0325">Glycoprotein</keyword>
<evidence type="ECO:0000256" key="1">
    <source>
        <dbReference type="ARBA" id="ARBA00003336"/>
    </source>
</evidence>
<dbReference type="PANTHER" id="PTHR24247">
    <property type="entry name" value="5-HYDROXYTRYPTAMINE RECEPTOR"/>
    <property type="match status" value="1"/>
</dbReference>
<evidence type="ECO:0000256" key="11">
    <source>
        <dbReference type="ARBA" id="ARBA00023180"/>
    </source>
</evidence>
<dbReference type="FunFam" id="1.20.1070.10:FF:000047">
    <property type="entry name" value="Muscarinic acetylcholine receptor"/>
    <property type="match status" value="1"/>
</dbReference>
<dbReference type="PANTHER" id="PTHR24247:SF183">
    <property type="entry name" value="MUSCARINIC ACETYLCHOLINE RECEPTOR M3"/>
    <property type="match status" value="1"/>
</dbReference>
<keyword evidence="7 14" id="KW-0297">G-protein coupled receptor</keyword>
<dbReference type="GO" id="GO:0007197">
    <property type="term" value="P:adenylate cyclase-inhibiting G protein-coupled acetylcholine receptor signaling pathway"/>
    <property type="evidence" value="ECO:0007669"/>
    <property type="project" value="TreeGrafter"/>
</dbReference>
<feature type="compositionally biased region" description="Low complexity" evidence="16">
    <location>
        <begin position="381"/>
        <end position="392"/>
    </location>
</feature>
<dbReference type="OMA" id="TWACDLW"/>
<feature type="compositionally biased region" description="Low complexity" evidence="16">
    <location>
        <begin position="514"/>
        <end position="528"/>
    </location>
</feature>
<reference evidence="18" key="1">
    <citation type="submission" date="2025-08" db="UniProtKB">
        <authorList>
            <consortium name="Ensembl"/>
        </authorList>
    </citation>
    <scope>IDENTIFICATION</scope>
</reference>
<evidence type="ECO:0000256" key="5">
    <source>
        <dbReference type="ARBA" id="ARBA00022989"/>
    </source>
</evidence>
<dbReference type="PROSITE" id="PS00237">
    <property type="entry name" value="G_PROTEIN_RECEP_F1_1"/>
    <property type="match status" value="1"/>
</dbReference>
<feature type="transmembrane region" description="Helical" evidence="15">
    <location>
        <begin position="141"/>
        <end position="167"/>
    </location>
</feature>